<gene>
    <name evidence="1" type="ORF">Vadar_031831</name>
</gene>
<dbReference type="EMBL" id="CM037155">
    <property type="protein sequence ID" value="KAH7847935.1"/>
    <property type="molecule type" value="Genomic_DNA"/>
</dbReference>
<organism evidence="1 2">
    <name type="scientific">Vaccinium darrowii</name>
    <dbReference type="NCBI Taxonomy" id="229202"/>
    <lineage>
        <taxon>Eukaryota</taxon>
        <taxon>Viridiplantae</taxon>
        <taxon>Streptophyta</taxon>
        <taxon>Embryophyta</taxon>
        <taxon>Tracheophyta</taxon>
        <taxon>Spermatophyta</taxon>
        <taxon>Magnoliopsida</taxon>
        <taxon>eudicotyledons</taxon>
        <taxon>Gunneridae</taxon>
        <taxon>Pentapetalae</taxon>
        <taxon>asterids</taxon>
        <taxon>Ericales</taxon>
        <taxon>Ericaceae</taxon>
        <taxon>Vaccinioideae</taxon>
        <taxon>Vaccinieae</taxon>
        <taxon>Vaccinium</taxon>
    </lineage>
</organism>
<name>A0ACB7Y4R7_9ERIC</name>
<evidence type="ECO:0000313" key="2">
    <source>
        <dbReference type="Proteomes" id="UP000828048"/>
    </source>
</evidence>
<sequence>MLPEKDGAATIHCTIVSDQGVNLGHNPVDQTFYDDPDLSYSMGNPVKNWDEKRREWLKHHPSFAIGAEDWILVLTGSQAWPCKNPTGDNLLLRLFKNKVDYSRIHGYDMFYNNVFLHPKMVNWWTKMPLLRATMLAHPETEWILWVDSNAVFADIDFKPPLEKYKDHNCGGEKSGVAIGQKDSKAKSPKEAEAVEVSRGVVACLPTPNLTQKT</sequence>
<dbReference type="Proteomes" id="UP000828048">
    <property type="component" value="Chromosome 5"/>
</dbReference>
<proteinExistence type="predicted"/>
<comment type="caution">
    <text evidence="1">The sequence shown here is derived from an EMBL/GenBank/DDBJ whole genome shotgun (WGS) entry which is preliminary data.</text>
</comment>
<keyword evidence="2" id="KW-1185">Reference proteome</keyword>
<evidence type="ECO:0000313" key="1">
    <source>
        <dbReference type="EMBL" id="KAH7847935.1"/>
    </source>
</evidence>
<accession>A0ACB7Y4R7</accession>
<protein>
    <submittedName>
        <fullName evidence="1">Uncharacterized protein</fullName>
    </submittedName>
</protein>
<reference evidence="1 2" key="1">
    <citation type="journal article" date="2021" name="Hortic Res">
        <title>High-quality reference genome and annotation aids understanding of berry development for evergreen blueberry (Vaccinium darrowii).</title>
        <authorList>
            <person name="Yu J."/>
            <person name="Hulse-Kemp A.M."/>
            <person name="Babiker E."/>
            <person name="Staton M."/>
        </authorList>
    </citation>
    <scope>NUCLEOTIDE SEQUENCE [LARGE SCALE GENOMIC DNA]</scope>
    <source>
        <strain evidence="2">cv. NJ 8807/NJ 8810</strain>
        <tissue evidence="1">Young leaf</tissue>
    </source>
</reference>